<feature type="non-terminal residue" evidence="1">
    <location>
        <position position="55"/>
    </location>
</feature>
<dbReference type="EMBL" id="CAJOBP010063348">
    <property type="protein sequence ID" value="CAF4858722.1"/>
    <property type="molecule type" value="Genomic_DNA"/>
</dbReference>
<dbReference type="AlphaFoldDB" id="A0A821SHV9"/>
<evidence type="ECO:0000313" key="1">
    <source>
        <dbReference type="EMBL" id="CAF4858722.1"/>
    </source>
</evidence>
<gene>
    <name evidence="1" type="ORF">UJA718_LOCUS43783</name>
</gene>
<comment type="caution">
    <text evidence="1">The sequence shown here is derived from an EMBL/GenBank/DDBJ whole genome shotgun (WGS) entry which is preliminary data.</text>
</comment>
<accession>A0A821SHV9</accession>
<sequence>MADIEKSYLQVPNAHWWVAVSTEDNRIVGQVALQPLHLGDPSYYKCLPLEERDQI</sequence>
<keyword evidence="2" id="KW-1185">Reference proteome</keyword>
<name>A0A821SHV9_9BILA</name>
<proteinExistence type="predicted"/>
<dbReference type="Proteomes" id="UP000663873">
    <property type="component" value="Unassembled WGS sequence"/>
</dbReference>
<protein>
    <submittedName>
        <fullName evidence="1">Uncharacterized protein</fullName>
    </submittedName>
</protein>
<evidence type="ECO:0000313" key="2">
    <source>
        <dbReference type="Proteomes" id="UP000663873"/>
    </source>
</evidence>
<organism evidence="1 2">
    <name type="scientific">Rotaria socialis</name>
    <dbReference type="NCBI Taxonomy" id="392032"/>
    <lineage>
        <taxon>Eukaryota</taxon>
        <taxon>Metazoa</taxon>
        <taxon>Spiralia</taxon>
        <taxon>Gnathifera</taxon>
        <taxon>Rotifera</taxon>
        <taxon>Eurotatoria</taxon>
        <taxon>Bdelloidea</taxon>
        <taxon>Philodinida</taxon>
        <taxon>Philodinidae</taxon>
        <taxon>Rotaria</taxon>
    </lineage>
</organism>
<reference evidence="1" key="1">
    <citation type="submission" date="2021-02" db="EMBL/GenBank/DDBJ databases">
        <authorList>
            <person name="Nowell W R."/>
        </authorList>
    </citation>
    <scope>NUCLEOTIDE SEQUENCE</scope>
</reference>